<dbReference type="Proteomes" id="UP000316714">
    <property type="component" value="Unassembled WGS sequence"/>
</dbReference>
<feature type="signal peptide" evidence="1">
    <location>
        <begin position="1"/>
        <end position="31"/>
    </location>
</feature>
<reference evidence="2 3" key="1">
    <citation type="submission" date="2019-02" db="EMBL/GenBank/DDBJ databases">
        <title>Deep-cultivation of Planctomycetes and their phenomic and genomic characterization uncovers novel biology.</title>
        <authorList>
            <person name="Wiegand S."/>
            <person name="Jogler M."/>
            <person name="Boedeker C."/>
            <person name="Pinto D."/>
            <person name="Vollmers J."/>
            <person name="Rivas-Marin E."/>
            <person name="Kohn T."/>
            <person name="Peeters S.H."/>
            <person name="Heuer A."/>
            <person name="Rast P."/>
            <person name="Oberbeckmann S."/>
            <person name="Bunk B."/>
            <person name="Jeske O."/>
            <person name="Meyerdierks A."/>
            <person name="Storesund J.E."/>
            <person name="Kallscheuer N."/>
            <person name="Luecker S."/>
            <person name="Lage O.M."/>
            <person name="Pohl T."/>
            <person name="Merkel B.J."/>
            <person name="Hornburger P."/>
            <person name="Mueller R.-W."/>
            <person name="Bruemmer F."/>
            <person name="Labrenz M."/>
            <person name="Spormann A.M."/>
            <person name="Op Den Camp H."/>
            <person name="Overmann J."/>
            <person name="Amann R."/>
            <person name="Jetten M.S.M."/>
            <person name="Mascher T."/>
            <person name="Medema M.H."/>
            <person name="Devos D.P."/>
            <person name="Kaster A.-K."/>
            <person name="Ovreas L."/>
            <person name="Rohde M."/>
            <person name="Galperin M.Y."/>
            <person name="Jogler C."/>
        </authorList>
    </citation>
    <scope>NUCLEOTIDE SEQUENCE [LARGE SCALE GENOMIC DNA]</scope>
    <source>
        <strain evidence="2 3">KOR34</strain>
    </source>
</reference>
<dbReference type="AlphaFoldDB" id="A0A5C5VH41"/>
<protein>
    <recommendedName>
        <fullName evidence="4">Autotransporter-associated beta strand repeat protein</fullName>
    </recommendedName>
</protein>
<gene>
    <name evidence="2" type="ORF">KOR34_19280</name>
</gene>
<feature type="chain" id="PRO_5022984883" description="Autotransporter-associated beta strand repeat protein" evidence="1">
    <location>
        <begin position="32"/>
        <end position="583"/>
    </location>
</feature>
<evidence type="ECO:0008006" key="4">
    <source>
        <dbReference type="Google" id="ProtNLM"/>
    </source>
</evidence>
<sequence length="583" mass="59330" precursor="true">MAINNMQLRILSLSAFAVAACCGLASKPAHAQVNYLFQAAPGAAESARQWSTPGNWLNPDNNNMFVPNAMFDERAVIDNGATAILNVSSPSSGESSVVTPGALQVSNGGLDIRSTGALFVTANDFTPGTVSIGGSGVLTIASGGVLNAGGAVTMAGGAAYNVGVTGIGSNGRINTDASASVGGSLSLQFSGYSPSAGDSWTVLEAASISGGFSSVSASGLQFNETIHVSQADVAGGRRALNASVAEVLVLDVNRDTGVATITHPGSTSIQLDGYFVGSDSGLLRADPASWNSFNESGALGNDWVETAQTVNNIGELKIGGEATFGADFNLGAIYDPLAGEFGTAAEDLEFGYRSADGSKYTGVVRYSGAKANTLVLQVDPNGTGDAYLRNTSSTSVQFDAYEVLSASGAISPSAWDSLDDQDGPGNVWLEGLNNTANLISEFDSEGFTTISPGQSWNLGPLFTGGAQDLSFNFLMQGEEVGTAGLVVYEQYVPGVGLAGDFNEDNVVDAADYTVWRDNVGAASLPNDNGLGVVGQAHYELWRSQYGSTQSGPSAAASAPEPAAVVLMLAAAAASIGGCRGRAS</sequence>
<proteinExistence type="predicted"/>
<dbReference type="OrthoDB" id="250975at2"/>
<comment type="caution">
    <text evidence="2">The sequence shown here is derived from an EMBL/GenBank/DDBJ whole genome shotgun (WGS) entry which is preliminary data.</text>
</comment>
<dbReference type="EMBL" id="SIHJ01000001">
    <property type="protein sequence ID" value="TWT36982.1"/>
    <property type="molecule type" value="Genomic_DNA"/>
</dbReference>
<keyword evidence="1" id="KW-0732">Signal</keyword>
<evidence type="ECO:0000313" key="3">
    <source>
        <dbReference type="Proteomes" id="UP000316714"/>
    </source>
</evidence>
<evidence type="ECO:0000256" key="1">
    <source>
        <dbReference type="SAM" id="SignalP"/>
    </source>
</evidence>
<keyword evidence="3" id="KW-1185">Reference proteome</keyword>
<evidence type="ECO:0000313" key="2">
    <source>
        <dbReference type="EMBL" id="TWT36982.1"/>
    </source>
</evidence>
<organism evidence="2 3">
    <name type="scientific">Posidoniimonas corsicana</name>
    <dbReference type="NCBI Taxonomy" id="1938618"/>
    <lineage>
        <taxon>Bacteria</taxon>
        <taxon>Pseudomonadati</taxon>
        <taxon>Planctomycetota</taxon>
        <taxon>Planctomycetia</taxon>
        <taxon>Pirellulales</taxon>
        <taxon>Lacipirellulaceae</taxon>
        <taxon>Posidoniimonas</taxon>
    </lineage>
</organism>
<accession>A0A5C5VH41</accession>
<name>A0A5C5VH41_9BACT</name>